<dbReference type="EMBL" id="JACXSI010000014">
    <property type="protein sequence ID" value="MBD3108154.1"/>
    <property type="molecule type" value="Genomic_DNA"/>
</dbReference>
<gene>
    <name evidence="2" type="ORF">IEO70_07215</name>
</gene>
<evidence type="ECO:0000256" key="1">
    <source>
        <dbReference type="SAM" id="Phobius"/>
    </source>
</evidence>
<reference evidence="2" key="1">
    <citation type="submission" date="2020-09" db="EMBL/GenBank/DDBJ databases">
        <title>Bacillus faecalis sp. nov., a moderately halophilic bacterium isolated from cow faeces.</title>
        <authorList>
            <person name="Jiang L."/>
            <person name="Lee J."/>
        </authorList>
    </citation>
    <scope>NUCLEOTIDE SEQUENCE</scope>
    <source>
        <strain evidence="2">AGMB 02131</strain>
    </source>
</reference>
<proteinExistence type="predicted"/>
<feature type="transmembrane region" description="Helical" evidence="1">
    <location>
        <begin position="12"/>
        <end position="34"/>
    </location>
</feature>
<keyword evidence="3" id="KW-1185">Reference proteome</keyword>
<keyword evidence="1" id="KW-0812">Transmembrane</keyword>
<dbReference type="RefSeq" id="WP_190997696.1">
    <property type="nucleotide sequence ID" value="NZ_JACXSI010000014.1"/>
</dbReference>
<keyword evidence="1" id="KW-0472">Membrane</keyword>
<protein>
    <submittedName>
        <fullName evidence="2">Uncharacterized protein</fullName>
    </submittedName>
</protein>
<evidence type="ECO:0000313" key="3">
    <source>
        <dbReference type="Proteomes" id="UP000602076"/>
    </source>
</evidence>
<sequence>MLEMILDAQDLIFYLSFASLLVKMTAVMGLYFYLKLCVNNPTQQQSRFAANYNAPFKKAQKQYNENNSFAHWLARRVRRIESSDESPASILLETKIDIKFQGGPLCHKKQKELYPPFLSGYLL</sequence>
<accession>A0A927CVY6</accession>
<evidence type="ECO:0000313" key="2">
    <source>
        <dbReference type="EMBL" id="MBD3108154.1"/>
    </source>
</evidence>
<comment type="caution">
    <text evidence="2">The sequence shown here is derived from an EMBL/GenBank/DDBJ whole genome shotgun (WGS) entry which is preliminary data.</text>
</comment>
<name>A0A927CVY6_9BACI</name>
<dbReference type="AlphaFoldDB" id="A0A927CVY6"/>
<dbReference type="Proteomes" id="UP000602076">
    <property type="component" value="Unassembled WGS sequence"/>
</dbReference>
<keyword evidence="1" id="KW-1133">Transmembrane helix</keyword>
<organism evidence="2 3">
    <name type="scientific">Peribacillus faecalis</name>
    <dbReference type="NCBI Taxonomy" id="2772559"/>
    <lineage>
        <taxon>Bacteria</taxon>
        <taxon>Bacillati</taxon>
        <taxon>Bacillota</taxon>
        <taxon>Bacilli</taxon>
        <taxon>Bacillales</taxon>
        <taxon>Bacillaceae</taxon>
        <taxon>Peribacillus</taxon>
    </lineage>
</organism>